<comment type="similarity">
    <text evidence="2 7">Belongs to the prokaryotic/mitochondrial release factor family.</text>
</comment>
<dbReference type="InterPro" id="IPR004374">
    <property type="entry name" value="PrfB"/>
</dbReference>
<accession>A0A1J4N4Y1</accession>
<dbReference type="Gene3D" id="3.30.160.20">
    <property type="match status" value="1"/>
</dbReference>
<comment type="subcellular location">
    <subcellularLocation>
        <location evidence="7">Cytoplasm</location>
    </subcellularLocation>
</comment>
<protein>
    <recommendedName>
        <fullName evidence="3 7">Peptide chain release factor 2</fullName>
        <shortName evidence="7">RF-2</shortName>
    </recommendedName>
</protein>
<evidence type="ECO:0000256" key="7">
    <source>
        <dbReference type="HAMAP-Rule" id="MF_00094"/>
    </source>
</evidence>
<reference evidence="10" key="1">
    <citation type="submission" date="2016-10" db="EMBL/GenBank/DDBJ databases">
        <title>Draft Genome Sequence of Nocardioides luteus Strain BAFB, an Alkane-Degrading Bacterium Isolated from JP-7 Polluted Soil.</title>
        <authorList>
            <person name="Brown L."/>
            <person name="Ruiz O.N."/>
            <person name="Gunasekera T."/>
        </authorList>
    </citation>
    <scope>NUCLEOTIDE SEQUENCE [LARGE SCALE GENOMIC DNA]</scope>
    <source>
        <strain evidence="10">BAFB</strain>
    </source>
</reference>
<feature type="coiled-coil region" evidence="8">
    <location>
        <begin position="69"/>
        <end position="115"/>
    </location>
</feature>
<proteinExistence type="inferred from homology"/>
<dbReference type="PROSITE" id="PS00745">
    <property type="entry name" value="RF_PROK_I"/>
    <property type="match status" value="1"/>
</dbReference>
<name>A0A1J4N4Y1_9ACTN</name>
<evidence type="ECO:0000256" key="6">
    <source>
        <dbReference type="ARBA" id="ARBA00022917"/>
    </source>
</evidence>
<keyword evidence="11" id="KW-1185">Reference proteome</keyword>
<dbReference type="FunFam" id="3.30.160.20:FF:000010">
    <property type="entry name" value="Peptide chain release factor 2"/>
    <property type="match status" value="1"/>
</dbReference>
<comment type="function">
    <text evidence="1 7">Peptide chain release factor 2 directs the termination of translation in response to the peptide chain termination codons UGA and UAA.</text>
</comment>
<dbReference type="Proteomes" id="UP000033772">
    <property type="component" value="Unassembled WGS sequence"/>
</dbReference>
<dbReference type="InterPro" id="IPR005139">
    <property type="entry name" value="PCRF"/>
</dbReference>
<evidence type="ECO:0000259" key="9">
    <source>
        <dbReference type="PROSITE" id="PS00745"/>
    </source>
</evidence>
<keyword evidence="4 7" id="KW-0488">Methylation</keyword>
<evidence type="ECO:0000256" key="3">
    <source>
        <dbReference type="ARBA" id="ARBA00019192"/>
    </source>
</evidence>
<dbReference type="NCBIfam" id="TIGR00020">
    <property type="entry name" value="prfB"/>
    <property type="match status" value="1"/>
</dbReference>
<evidence type="ECO:0000256" key="5">
    <source>
        <dbReference type="ARBA" id="ARBA00022490"/>
    </source>
</evidence>
<dbReference type="OrthoDB" id="9806673at2"/>
<dbReference type="STRING" id="1844.UG56_011630"/>
<evidence type="ECO:0000313" key="10">
    <source>
        <dbReference type="EMBL" id="OIJ26613.1"/>
    </source>
</evidence>
<dbReference type="RefSeq" id="WP_045548288.1">
    <property type="nucleotide sequence ID" value="NZ_JZDQ02000014.1"/>
</dbReference>
<evidence type="ECO:0000313" key="11">
    <source>
        <dbReference type="Proteomes" id="UP000033772"/>
    </source>
</evidence>
<comment type="caution">
    <text evidence="10">The sequence shown here is derived from an EMBL/GenBank/DDBJ whole genome shotgun (WGS) entry which is preliminary data.</text>
</comment>
<keyword evidence="8" id="KW-0175">Coiled coil</keyword>
<dbReference type="InterPro" id="IPR000352">
    <property type="entry name" value="Pep_chain_release_fac_I"/>
</dbReference>
<sequence>MAGPEFDTEIKQLQATMQTIGQVLDLDAMRKEIADLGEQVAAPDLWDDQDNATRVTGRLSLLQGELNKFTELHTRIEDLELMVEMAQEEGDADTLAESEAELGRVKKAVESLEIRTLLSGEYDSREALVTIRSGAGGVDAADFAEMLMRMYVRWAERNKYPVEVFDTSYAEEAGLKSATFAIHAPYAYGTLSVEAGTHRLVRISPFDNQGRRQTSFAAVEVVPVLEQTDEIEIDENDIKVDVYRSSGPGGQSVNTTDSAVRLTHIPTGTVVSCQNEKSQLQNKAAAMIVLKAKLLALKKAEEEAQLKELKGDVAASWGDQMRNYVLNPYQIVKDLRTSYEVGNPQAVFDGDIDGFLEAGIRWRRGAEKAEQN</sequence>
<dbReference type="Gene3D" id="3.30.70.1660">
    <property type="match status" value="1"/>
</dbReference>
<dbReference type="InterPro" id="IPR045853">
    <property type="entry name" value="Pep_chain_release_fac_I_sf"/>
</dbReference>
<dbReference type="Pfam" id="PF03462">
    <property type="entry name" value="PCRF"/>
    <property type="match status" value="1"/>
</dbReference>
<evidence type="ECO:0000256" key="4">
    <source>
        <dbReference type="ARBA" id="ARBA00022481"/>
    </source>
</evidence>
<evidence type="ECO:0000256" key="1">
    <source>
        <dbReference type="ARBA" id="ARBA00002613"/>
    </source>
</evidence>
<dbReference type="HAMAP" id="MF_00094">
    <property type="entry name" value="Rel_fac_2"/>
    <property type="match status" value="1"/>
</dbReference>
<dbReference type="GO" id="GO:0016149">
    <property type="term" value="F:translation release factor activity, codon specific"/>
    <property type="evidence" value="ECO:0007669"/>
    <property type="project" value="UniProtKB-UniRule"/>
</dbReference>
<dbReference type="SUPFAM" id="SSF75620">
    <property type="entry name" value="Release factor"/>
    <property type="match status" value="1"/>
</dbReference>
<feature type="domain" description="Prokaryotic-type class I peptide chain release factors" evidence="9">
    <location>
        <begin position="244"/>
        <end position="260"/>
    </location>
</feature>
<gene>
    <name evidence="7" type="primary">prfB</name>
    <name evidence="10" type="ORF">UG56_011630</name>
</gene>
<comment type="PTM">
    <text evidence="7">Methylated by PrmC. Methylation increases the termination efficiency of RF2.</text>
</comment>
<keyword evidence="5 7" id="KW-0963">Cytoplasm</keyword>
<dbReference type="PANTHER" id="PTHR43116:SF3">
    <property type="entry name" value="CLASS I PEPTIDE CHAIN RELEASE FACTOR"/>
    <property type="match status" value="1"/>
</dbReference>
<evidence type="ECO:0000256" key="2">
    <source>
        <dbReference type="ARBA" id="ARBA00010835"/>
    </source>
</evidence>
<feature type="modified residue" description="N5-methylglutamine" evidence="7">
    <location>
        <position position="251"/>
    </location>
</feature>
<dbReference type="AlphaFoldDB" id="A0A1J4N4Y1"/>
<dbReference type="EMBL" id="JZDQ02000014">
    <property type="protein sequence ID" value="OIJ26613.1"/>
    <property type="molecule type" value="Genomic_DNA"/>
</dbReference>
<dbReference type="PANTHER" id="PTHR43116">
    <property type="entry name" value="PEPTIDE CHAIN RELEASE FACTOR 2"/>
    <property type="match status" value="1"/>
</dbReference>
<keyword evidence="6 7" id="KW-0648">Protein biosynthesis</keyword>
<dbReference type="Pfam" id="PF00472">
    <property type="entry name" value="RF-1"/>
    <property type="match status" value="1"/>
</dbReference>
<dbReference type="SMART" id="SM00937">
    <property type="entry name" value="PCRF"/>
    <property type="match status" value="1"/>
</dbReference>
<dbReference type="GO" id="GO:0005737">
    <property type="term" value="C:cytoplasm"/>
    <property type="evidence" value="ECO:0007669"/>
    <property type="project" value="UniProtKB-SubCell"/>
</dbReference>
<evidence type="ECO:0000256" key="8">
    <source>
        <dbReference type="SAM" id="Coils"/>
    </source>
</evidence>
<organism evidence="10 11">
    <name type="scientific">Nocardioides luteus</name>
    <dbReference type="NCBI Taxonomy" id="1844"/>
    <lineage>
        <taxon>Bacteria</taxon>
        <taxon>Bacillati</taxon>
        <taxon>Actinomycetota</taxon>
        <taxon>Actinomycetes</taxon>
        <taxon>Propionibacteriales</taxon>
        <taxon>Nocardioidaceae</taxon>
        <taxon>Nocardioides</taxon>
    </lineage>
</organism>
<dbReference type="Gene3D" id="1.20.58.410">
    <property type="entry name" value="Release factor"/>
    <property type="match status" value="1"/>
</dbReference>